<feature type="transmembrane region" description="Helical" evidence="1">
    <location>
        <begin position="7"/>
        <end position="29"/>
    </location>
</feature>
<evidence type="ECO:0000259" key="3">
    <source>
        <dbReference type="Pfam" id="PF12146"/>
    </source>
</evidence>
<keyword evidence="1" id="KW-0812">Transmembrane</keyword>
<dbReference type="SUPFAM" id="SSF53474">
    <property type="entry name" value="alpha/beta-Hydrolases"/>
    <property type="match status" value="1"/>
</dbReference>
<evidence type="ECO:0000259" key="2">
    <source>
        <dbReference type="Pfam" id="PF00561"/>
    </source>
</evidence>
<dbReference type="RefSeq" id="WP_187083335.1">
    <property type="nucleotide sequence ID" value="NZ_JACORU010000008.1"/>
</dbReference>
<organism evidence="4 5">
    <name type="scientific">Ramlibacter albus</name>
    <dbReference type="NCBI Taxonomy" id="2079448"/>
    <lineage>
        <taxon>Bacteria</taxon>
        <taxon>Pseudomonadati</taxon>
        <taxon>Pseudomonadota</taxon>
        <taxon>Betaproteobacteria</taxon>
        <taxon>Burkholderiales</taxon>
        <taxon>Comamonadaceae</taxon>
        <taxon>Ramlibacter</taxon>
    </lineage>
</organism>
<name>A0A923MCF6_9BURK</name>
<evidence type="ECO:0000313" key="5">
    <source>
        <dbReference type="Proteomes" id="UP000596827"/>
    </source>
</evidence>
<dbReference type="PANTHER" id="PTHR12277:SF81">
    <property type="entry name" value="PROTEIN ABHD13"/>
    <property type="match status" value="1"/>
</dbReference>
<dbReference type="Gene3D" id="3.40.50.1820">
    <property type="entry name" value="alpha/beta hydrolase"/>
    <property type="match status" value="1"/>
</dbReference>
<dbReference type="AlphaFoldDB" id="A0A923MCF6"/>
<evidence type="ECO:0000256" key="1">
    <source>
        <dbReference type="SAM" id="Phobius"/>
    </source>
</evidence>
<dbReference type="PANTHER" id="PTHR12277">
    <property type="entry name" value="ALPHA/BETA HYDROLASE DOMAIN-CONTAINING PROTEIN"/>
    <property type="match status" value="1"/>
</dbReference>
<keyword evidence="4" id="KW-0378">Hydrolase</keyword>
<gene>
    <name evidence="4" type="ORF">H8R02_20405</name>
</gene>
<dbReference type="GO" id="GO:0016787">
    <property type="term" value="F:hydrolase activity"/>
    <property type="evidence" value="ECO:0007669"/>
    <property type="project" value="UniProtKB-KW"/>
</dbReference>
<keyword evidence="1" id="KW-1133">Transmembrane helix</keyword>
<dbReference type="Pfam" id="PF12146">
    <property type="entry name" value="Hydrolase_4"/>
    <property type="match status" value="1"/>
</dbReference>
<reference evidence="4" key="1">
    <citation type="submission" date="2020-08" db="EMBL/GenBank/DDBJ databases">
        <title>Ramlibacter sp. GTP1 16S ribosomal RNA gene genome sequencing and assembly.</title>
        <authorList>
            <person name="Kang M."/>
        </authorList>
    </citation>
    <scope>NUCLEOTIDE SEQUENCE</scope>
    <source>
        <strain evidence="4">GTP1</strain>
    </source>
</reference>
<dbReference type="InterPro" id="IPR029058">
    <property type="entry name" value="AB_hydrolase_fold"/>
</dbReference>
<accession>A0A923MCF6</accession>
<dbReference type="InterPro" id="IPR000073">
    <property type="entry name" value="AB_hydrolase_1"/>
</dbReference>
<sequence>MLRSFSIALLSVLGVAALLYAAVLALLWFGQERLLFYPQPLAADARIVADPDVREHFVEVPGARVSVLQLKLPNPKGVVFFLHGNGGNLAGWFTNTEFYRRANFDLVMMDYRGYGKSTGRIEGEAQLRGDAMAVWNRFAGEYEGRRLVVYGRSLGTALAADLSAELAAQGRVPDLTVLVSPYTSMAALADEHYPWVPRFVLRYGLDTRHYLEGVRGPVLLVHGDRDELINAHHSERLAKALPRAKLVVVKGAGHNDLHQFEPYREELARALRAL</sequence>
<dbReference type="InterPro" id="IPR022742">
    <property type="entry name" value="Hydrolase_4"/>
</dbReference>
<comment type="caution">
    <text evidence="4">The sequence shown here is derived from an EMBL/GenBank/DDBJ whole genome shotgun (WGS) entry which is preliminary data.</text>
</comment>
<feature type="domain" description="AB hydrolase-1" evidence="2">
    <location>
        <begin position="206"/>
        <end position="257"/>
    </location>
</feature>
<dbReference type="Pfam" id="PF00561">
    <property type="entry name" value="Abhydrolase_1"/>
    <property type="match status" value="1"/>
</dbReference>
<keyword evidence="1" id="KW-0472">Membrane</keyword>
<dbReference type="EMBL" id="JACORU010000008">
    <property type="protein sequence ID" value="MBC5766839.1"/>
    <property type="molecule type" value="Genomic_DNA"/>
</dbReference>
<evidence type="ECO:0000313" key="4">
    <source>
        <dbReference type="EMBL" id="MBC5766839.1"/>
    </source>
</evidence>
<feature type="domain" description="Serine aminopeptidase S33" evidence="3">
    <location>
        <begin position="74"/>
        <end position="199"/>
    </location>
</feature>
<keyword evidence="5" id="KW-1185">Reference proteome</keyword>
<protein>
    <submittedName>
        <fullName evidence="4">Alpha/beta hydrolase</fullName>
    </submittedName>
</protein>
<dbReference type="Proteomes" id="UP000596827">
    <property type="component" value="Unassembled WGS sequence"/>
</dbReference>
<proteinExistence type="predicted"/>